<name>A0A6A7AGK0_9PLEO</name>
<reference evidence="2" key="1">
    <citation type="journal article" date="2020" name="Stud. Mycol.">
        <title>101 Dothideomycetes genomes: a test case for predicting lifestyles and emergence of pathogens.</title>
        <authorList>
            <person name="Haridas S."/>
            <person name="Albert R."/>
            <person name="Binder M."/>
            <person name="Bloem J."/>
            <person name="Labutti K."/>
            <person name="Salamov A."/>
            <person name="Andreopoulos B."/>
            <person name="Baker S."/>
            <person name="Barry K."/>
            <person name="Bills G."/>
            <person name="Bluhm B."/>
            <person name="Cannon C."/>
            <person name="Castanera R."/>
            <person name="Culley D."/>
            <person name="Daum C."/>
            <person name="Ezra D."/>
            <person name="Gonzalez J."/>
            <person name="Henrissat B."/>
            <person name="Kuo A."/>
            <person name="Liang C."/>
            <person name="Lipzen A."/>
            <person name="Lutzoni F."/>
            <person name="Magnuson J."/>
            <person name="Mondo S."/>
            <person name="Nolan M."/>
            <person name="Ohm R."/>
            <person name="Pangilinan J."/>
            <person name="Park H.-J."/>
            <person name="Ramirez L."/>
            <person name="Alfaro M."/>
            <person name="Sun H."/>
            <person name="Tritt A."/>
            <person name="Yoshinaga Y."/>
            <person name="Zwiers L.-H."/>
            <person name="Turgeon B."/>
            <person name="Goodwin S."/>
            <person name="Spatafora J."/>
            <person name="Crous P."/>
            <person name="Grigoriev I."/>
        </authorList>
    </citation>
    <scope>NUCLEOTIDE SEQUENCE</scope>
    <source>
        <strain evidence="2">CBS 113818</strain>
    </source>
</reference>
<dbReference type="AlphaFoldDB" id="A0A6A7AGK0"/>
<evidence type="ECO:0000313" key="2">
    <source>
        <dbReference type="EMBL" id="KAF2832402.1"/>
    </source>
</evidence>
<dbReference type="EMBL" id="MU006217">
    <property type="protein sequence ID" value="KAF2832402.1"/>
    <property type="molecule type" value="Genomic_DNA"/>
</dbReference>
<accession>A0A6A7AGK0</accession>
<feature type="compositionally biased region" description="Basic residues" evidence="1">
    <location>
        <begin position="32"/>
        <end position="44"/>
    </location>
</feature>
<feature type="region of interest" description="Disordered" evidence="1">
    <location>
        <begin position="21"/>
        <end position="44"/>
    </location>
</feature>
<proteinExistence type="predicted"/>
<sequence length="71" mass="8439">MPKLRIQQSGTAALSSDRMCLRPTLSGPSRIPCHRREHHRPQRSRLRQATWYVNLRQRFPGKGKKVQEYQR</sequence>
<protein>
    <submittedName>
        <fullName evidence="2">Uncharacterized protein</fullName>
    </submittedName>
</protein>
<keyword evidence="3" id="KW-1185">Reference proteome</keyword>
<evidence type="ECO:0000313" key="3">
    <source>
        <dbReference type="Proteomes" id="UP000799424"/>
    </source>
</evidence>
<organism evidence="2 3">
    <name type="scientific">Ophiobolus disseminans</name>
    <dbReference type="NCBI Taxonomy" id="1469910"/>
    <lineage>
        <taxon>Eukaryota</taxon>
        <taxon>Fungi</taxon>
        <taxon>Dikarya</taxon>
        <taxon>Ascomycota</taxon>
        <taxon>Pezizomycotina</taxon>
        <taxon>Dothideomycetes</taxon>
        <taxon>Pleosporomycetidae</taxon>
        <taxon>Pleosporales</taxon>
        <taxon>Pleosporineae</taxon>
        <taxon>Phaeosphaeriaceae</taxon>
        <taxon>Ophiobolus</taxon>
    </lineage>
</organism>
<gene>
    <name evidence="2" type="ORF">CC86DRAFT_366203</name>
</gene>
<dbReference type="Proteomes" id="UP000799424">
    <property type="component" value="Unassembled WGS sequence"/>
</dbReference>
<evidence type="ECO:0000256" key="1">
    <source>
        <dbReference type="SAM" id="MobiDB-lite"/>
    </source>
</evidence>